<dbReference type="Gene3D" id="3.30.700.10">
    <property type="entry name" value="Glycoprotein, Type 4 Pilin"/>
    <property type="match status" value="1"/>
</dbReference>
<evidence type="ECO:0000259" key="1">
    <source>
        <dbReference type="Pfam" id="PF07596"/>
    </source>
</evidence>
<name>A0A5B9W280_9BACT</name>
<dbReference type="Proteomes" id="UP000324233">
    <property type="component" value="Chromosome"/>
</dbReference>
<dbReference type="RefSeq" id="WP_148594609.1">
    <property type="nucleotide sequence ID" value="NZ_CP042997.1"/>
</dbReference>
<gene>
    <name evidence="2" type="ORF">OJF2_32680</name>
</gene>
<dbReference type="KEGG" id="agv:OJF2_32680"/>
<evidence type="ECO:0000313" key="3">
    <source>
        <dbReference type="Proteomes" id="UP000324233"/>
    </source>
</evidence>
<dbReference type="NCBIfam" id="TIGR02532">
    <property type="entry name" value="IV_pilin_GFxxxE"/>
    <property type="match status" value="1"/>
</dbReference>
<sequence>MTRSLRNHVAARRPAFTLIELLVVIAIIAVLIALLLPAVQAAREAARRAQCVNNLKQLGLATANYMEVNGTTPLHMHRRSNEWDVPANGASGNHSWYCVILPFVEQTPAYNAINFDYSSGWDEIATQKGPNITTNLMAISSFLCPSDGERNTYLGVNWGNFNYVASCGVPRNYLMPGQASTNAASPPPSNGMISESRMNVAGPWSDKWRQNTNRSFSPAAFTDGFSNTAAFSESLISNGTQQNADARRNLRSLDSDYMDNYDAYIDIVVRDGLATAYNWGPWTEERGMTWQFSDSWQKHVYAHAFPPNVSPVVCYYSDTFRCHECDGAMNPTSNHPGGINVAFMDGSVRFIKNNISLPTWWALGTRAGGEVVSADAY</sequence>
<protein>
    <recommendedName>
        <fullName evidence="1">DUF1559 domain-containing protein</fullName>
    </recommendedName>
</protein>
<dbReference type="AlphaFoldDB" id="A0A5B9W280"/>
<dbReference type="Pfam" id="PF07596">
    <property type="entry name" value="SBP_bac_10"/>
    <property type="match status" value="1"/>
</dbReference>
<dbReference type="PANTHER" id="PTHR30093:SF2">
    <property type="entry name" value="TYPE II SECRETION SYSTEM PROTEIN H"/>
    <property type="match status" value="1"/>
</dbReference>
<keyword evidence="3" id="KW-1185">Reference proteome</keyword>
<dbReference type="InterPro" id="IPR012902">
    <property type="entry name" value="N_methyl_site"/>
</dbReference>
<dbReference type="InterPro" id="IPR011453">
    <property type="entry name" value="DUF1559"/>
</dbReference>
<dbReference type="OrthoDB" id="236690at2"/>
<dbReference type="SUPFAM" id="SSF54523">
    <property type="entry name" value="Pili subunits"/>
    <property type="match status" value="1"/>
</dbReference>
<dbReference type="Pfam" id="PF07963">
    <property type="entry name" value="N_methyl"/>
    <property type="match status" value="1"/>
</dbReference>
<accession>A0A5B9W280</accession>
<dbReference type="PANTHER" id="PTHR30093">
    <property type="entry name" value="GENERAL SECRETION PATHWAY PROTEIN G"/>
    <property type="match status" value="1"/>
</dbReference>
<evidence type="ECO:0000313" key="2">
    <source>
        <dbReference type="EMBL" id="QEH34726.1"/>
    </source>
</evidence>
<dbReference type="NCBIfam" id="TIGR04294">
    <property type="entry name" value="pre_pil_HX9DG"/>
    <property type="match status" value="1"/>
</dbReference>
<dbReference type="EMBL" id="CP042997">
    <property type="protein sequence ID" value="QEH34726.1"/>
    <property type="molecule type" value="Genomic_DNA"/>
</dbReference>
<reference evidence="2 3" key="1">
    <citation type="submission" date="2019-08" db="EMBL/GenBank/DDBJ databases">
        <title>Deep-cultivation of Planctomycetes and their phenomic and genomic characterization uncovers novel biology.</title>
        <authorList>
            <person name="Wiegand S."/>
            <person name="Jogler M."/>
            <person name="Boedeker C."/>
            <person name="Pinto D."/>
            <person name="Vollmers J."/>
            <person name="Rivas-Marin E."/>
            <person name="Kohn T."/>
            <person name="Peeters S.H."/>
            <person name="Heuer A."/>
            <person name="Rast P."/>
            <person name="Oberbeckmann S."/>
            <person name="Bunk B."/>
            <person name="Jeske O."/>
            <person name="Meyerdierks A."/>
            <person name="Storesund J.E."/>
            <person name="Kallscheuer N."/>
            <person name="Luecker S."/>
            <person name="Lage O.M."/>
            <person name="Pohl T."/>
            <person name="Merkel B.J."/>
            <person name="Hornburger P."/>
            <person name="Mueller R.-W."/>
            <person name="Bruemmer F."/>
            <person name="Labrenz M."/>
            <person name="Spormann A.M."/>
            <person name="Op den Camp H."/>
            <person name="Overmann J."/>
            <person name="Amann R."/>
            <person name="Jetten M.S.M."/>
            <person name="Mascher T."/>
            <person name="Medema M.H."/>
            <person name="Devos D.P."/>
            <person name="Kaster A.-K."/>
            <person name="Ovreas L."/>
            <person name="Rohde M."/>
            <person name="Galperin M.Y."/>
            <person name="Jogler C."/>
        </authorList>
    </citation>
    <scope>NUCLEOTIDE SEQUENCE [LARGE SCALE GENOMIC DNA]</scope>
    <source>
        <strain evidence="2 3">OJF2</strain>
    </source>
</reference>
<dbReference type="InterPro" id="IPR045584">
    <property type="entry name" value="Pilin-like"/>
</dbReference>
<feature type="domain" description="DUF1559" evidence="1">
    <location>
        <begin position="40"/>
        <end position="355"/>
    </location>
</feature>
<organism evidence="2 3">
    <name type="scientific">Aquisphaera giovannonii</name>
    <dbReference type="NCBI Taxonomy" id="406548"/>
    <lineage>
        <taxon>Bacteria</taxon>
        <taxon>Pseudomonadati</taxon>
        <taxon>Planctomycetota</taxon>
        <taxon>Planctomycetia</taxon>
        <taxon>Isosphaerales</taxon>
        <taxon>Isosphaeraceae</taxon>
        <taxon>Aquisphaera</taxon>
    </lineage>
</organism>
<dbReference type="InterPro" id="IPR027558">
    <property type="entry name" value="Pre_pil_HX9DG_C"/>
</dbReference>
<proteinExistence type="predicted"/>